<dbReference type="PANTHER" id="PTHR10314">
    <property type="entry name" value="CYSTATHIONINE BETA-SYNTHASE"/>
    <property type="match status" value="1"/>
</dbReference>
<dbReference type="PROSITE" id="PS51318">
    <property type="entry name" value="TAT"/>
    <property type="match status" value="1"/>
</dbReference>
<feature type="chain" id="PRO_5045390436" evidence="3">
    <location>
        <begin position="29"/>
        <end position="418"/>
    </location>
</feature>
<proteinExistence type="predicted"/>
<dbReference type="Proteomes" id="UP001500403">
    <property type="component" value="Unassembled WGS sequence"/>
</dbReference>
<comment type="caution">
    <text evidence="5">The sequence shown here is derived from an EMBL/GenBank/DDBJ whole genome shotgun (WGS) entry which is preliminary data.</text>
</comment>
<evidence type="ECO:0000313" key="6">
    <source>
        <dbReference type="Proteomes" id="UP001500403"/>
    </source>
</evidence>
<keyword evidence="6" id="KW-1185">Reference proteome</keyword>
<reference evidence="5 6" key="1">
    <citation type="journal article" date="2019" name="Int. J. Syst. Evol. Microbiol.">
        <title>The Global Catalogue of Microorganisms (GCM) 10K type strain sequencing project: providing services to taxonomists for standard genome sequencing and annotation.</title>
        <authorList>
            <consortium name="The Broad Institute Genomics Platform"/>
            <consortium name="The Broad Institute Genome Sequencing Center for Infectious Disease"/>
            <person name="Wu L."/>
            <person name="Ma J."/>
        </authorList>
    </citation>
    <scope>NUCLEOTIDE SEQUENCE [LARGE SCALE GENOMIC DNA]</scope>
    <source>
        <strain evidence="5 6">JCM 9088</strain>
    </source>
</reference>
<name>A0ABN3X4W9_9ACTN</name>
<organism evidence="5 6">
    <name type="scientific">Streptomyces enissocaesilis</name>
    <dbReference type="NCBI Taxonomy" id="332589"/>
    <lineage>
        <taxon>Bacteria</taxon>
        <taxon>Bacillati</taxon>
        <taxon>Actinomycetota</taxon>
        <taxon>Actinomycetes</taxon>
        <taxon>Kitasatosporales</taxon>
        <taxon>Streptomycetaceae</taxon>
        <taxon>Streptomyces</taxon>
        <taxon>Streptomyces rochei group</taxon>
    </lineage>
</organism>
<dbReference type="InterPro" id="IPR036052">
    <property type="entry name" value="TrpB-like_PALP_sf"/>
</dbReference>
<keyword evidence="2" id="KW-0663">Pyridoxal phosphate</keyword>
<evidence type="ECO:0000259" key="4">
    <source>
        <dbReference type="Pfam" id="PF00291"/>
    </source>
</evidence>
<protein>
    <submittedName>
        <fullName evidence="5">PLP-dependent cysteine synthase family protein</fullName>
    </submittedName>
</protein>
<evidence type="ECO:0000313" key="5">
    <source>
        <dbReference type="EMBL" id="GAA2937842.1"/>
    </source>
</evidence>
<dbReference type="InterPro" id="IPR001926">
    <property type="entry name" value="TrpB-like_PALP"/>
</dbReference>
<dbReference type="EMBL" id="BAAAUD010000021">
    <property type="protein sequence ID" value="GAA2937842.1"/>
    <property type="molecule type" value="Genomic_DNA"/>
</dbReference>
<evidence type="ECO:0000256" key="3">
    <source>
        <dbReference type="SAM" id="SignalP"/>
    </source>
</evidence>
<accession>A0ABN3X4W9</accession>
<dbReference type="Pfam" id="PF00291">
    <property type="entry name" value="PALP"/>
    <property type="match status" value="1"/>
</dbReference>
<evidence type="ECO:0000256" key="2">
    <source>
        <dbReference type="ARBA" id="ARBA00022898"/>
    </source>
</evidence>
<gene>
    <name evidence="5" type="ORF">GCM10010446_23980</name>
</gene>
<comment type="cofactor">
    <cofactor evidence="1">
        <name>pyridoxal 5'-phosphate</name>
        <dbReference type="ChEBI" id="CHEBI:597326"/>
    </cofactor>
</comment>
<keyword evidence="3" id="KW-0732">Signal</keyword>
<dbReference type="RefSeq" id="WP_344494243.1">
    <property type="nucleotide sequence ID" value="NZ_BAAAUD010000021.1"/>
</dbReference>
<dbReference type="InterPro" id="IPR006311">
    <property type="entry name" value="TAT_signal"/>
</dbReference>
<sequence length="418" mass="45520">MGVTRRAMLLAGAGAVAGSALSAGGAGAAYGGTREAGGRSERAAAAAVEDLSNRHPDERQWVNDRIQQIRRMPSRTTPLTELELPRSFHGLKLYVKNESVHPSGSHKHRLAEALFLNAFANGWLRSNGPVVEASSGSTAISEAWFCRELGMRFIAVVPTGTAEEKKKAIRDLGGEVMEAAGADISKRAQEVALTHKGHFMDQFTYAERAYDWRSDHGLAAEVIGAVDPDWFVMGAGTGGTAVSVGRYARYTGSRVRVCVTDPENSAFFPGWRDNDRTATGKGSRIEGIGRPRVEPSFLFPMINRMIRVPDAASIATMRVAADRLGTAPGASTGTGLFGALQILREMRERGERGTVVTVLCDLGQRYRTSYYNDAWLDKHGIDFRAWAPVVERWFETGDWAAPTAWRPAPAPRSIPWNM</sequence>
<dbReference type="SUPFAM" id="SSF53686">
    <property type="entry name" value="Tryptophan synthase beta subunit-like PLP-dependent enzymes"/>
    <property type="match status" value="1"/>
</dbReference>
<dbReference type="Gene3D" id="3.40.50.1100">
    <property type="match status" value="2"/>
</dbReference>
<dbReference type="InterPro" id="IPR050214">
    <property type="entry name" value="Cys_Synth/Cystath_Beta-Synth"/>
</dbReference>
<evidence type="ECO:0000256" key="1">
    <source>
        <dbReference type="ARBA" id="ARBA00001933"/>
    </source>
</evidence>
<feature type="domain" description="Tryptophan synthase beta chain-like PALP" evidence="4">
    <location>
        <begin position="75"/>
        <end position="361"/>
    </location>
</feature>
<feature type="signal peptide" evidence="3">
    <location>
        <begin position="1"/>
        <end position="28"/>
    </location>
</feature>